<dbReference type="EMBL" id="ML006132">
    <property type="protein sequence ID" value="RKP16932.1"/>
    <property type="molecule type" value="Genomic_DNA"/>
</dbReference>
<feature type="region of interest" description="Disordered" evidence="1">
    <location>
        <begin position="97"/>
        <end position="162"/>
    </location>
</feature>
<sequence length="212" mass="24574">MSEMMSKRSKRGTVEERFSVFMSNRMFVSDLLRDLNERIGVLSGGRIGPEEIVGRGFGGFGKREGKKKEEVLNVFRKRSEPVIDYRKAYVGRRSNLKRRSENEEKGGEKVEEEKDGKAEEKGIGENAKENTENQLKDEHVEIKEDAEIKDGEKVKEKVDEEMKDQDQDIYNVWKGIKTREEIKAENRLVIEYEESEETLSDSINSEDDEETK</sequence>
<reference evidence="3" key="1">
    <citation type="journal article" date="2018" name="Nat. Microbiol.">
        <title>Leveraging single-cell genomics to expand the fungal tree of life.</title>
        <authorList>
            <person name="Ahrendt S.R."/>
            <person name="Quandt C.A."/>
            <person name="Ciobanu D."/>
            <person name="Clum A."/>
            <person name="Salamov A."/>
            <person name="Andreopoulos B."/>
            <person name="Cheng J.F."/>
            <person name="Woyke T."/>
            <person name="Pelin A."/>
            <person name="Henrissat B."/>
            <person name="Reynolds N.K."/>
            <person name="Benny G.L."/>
            <person name="Smith M.E."/>
            <person name="James T.Y."/>
            <person name="Grigoriev I.V."/>
        </authorList>
    </citation>
    <scope>NUCLEOTIDE SEQUENCE [LARGE SCALE GENOMIC DNA]</scope>
    <source>
        <strain evidence="3">CSF55</strain>
    </source>
</reference>
<evidence type="ECO:0000313" key="3">
    <source>
        <dbReference type="Proteomes" id="UP000281549"/>
    </source>
</evidence>
<feature type="region of interest" description="Disordered" evidence="1">
    <location>
        <begin position="193"/>
        <end position="212"/>
    </location>
</feature>
<name>A0A4P9YDG7_ROZAC</name>
<accession>A0A4P9YDG7</accession>
<organism evidence="2 3">
    <name type="scientific">Rozella allomycis (strain CSF55)</name>
    <dbReference type="NCBI Taxonomy" id="988480"/>
    <lineage>
        <taxon>Eukaryota</taxon>
        <taxon>Fungi</taxon>
        <taxon>Fungi incertae sedis</taxon>
        <taxon>Cryptomycota</taxon>
        <taxon>Cryptomycota incertae sedis</taxon>
        <taxon>Rozella</taxon>
    </lineage>
</organism>
<dbReference type="Proteomes" id="UP000281549">
    <property type="component" value="Unassembled WGS sequence"/>
</dbReference>
<protein>
    <submittedName>
        <fullName evidence="2">Uncharacterized protein</fullName>
    </submittedName>
</protein>
<evidence type="ECO:0000313" key="2">
    <source>
        <dbReference type="EMBL" id="RKP16932.1"/>
    </source>
</evidence>
<proteinExistence type="predicted"/>
<dbReference type="AlphaFoldDB" id="A0A4P9YDG7"/>
<feature type="non-terminal residue" evidence="2">
    <location>
        <position position="212"/>
    </location>
</feature>
<gene>
    <name evidence="2" type="ORF">ROZALSC1DRAFT_24721</name>
</gene>
<feature type="compositionally biased region" description="Basic and acidic residues" evidence="1">
    <location>
        <begin position="98"/>
        <end position="162"/>
    </location>
</feature>
<evidence type="ECO:0000256" key="1">
    <source>
        <dbReference type="SAM" id="MobiDB-lite"/>
    </source>
</evidence>